<protein>
    <submittedName>
        <fullName evidence="33">Unconventional myosin-If isoform X4</fullName>
    </submittedName>
</protein>
<keyword evidence="9 24" id="KW-0479">Metal-binding</keyword>
<evidence type="ECO:0000256" key="12">
    <source>
        <dbReference type="ARBA" id="ARBA00022741"/>
    </source>
</evidence>
<dbReference type="InterPro" id="IPR010926">
    <property type="entry name" value="Myosin_TH1"/>
</dbReference>
<dbReference type="InterPro" id="IPR024079">
    <property type="entry name" value="MetalloPept_cat_dom_sf"/>
</dbReference>
<evidence type="ECO:0000259" key="28">
    <source>
        <dbReference type="PROSITE" id="PS50002"/>
    </source>
</evidence>
<evidence type="ECO:0000256" key="2">
    <source>
        <dbReference type="ARBA" id="ARBA00004498"/>
    </source>
</evidence>
<keyword evidence="32" id="KW-1185">Reference proteome</keyword>
<dbReference type="PROSITE" id="PS50215">
    <property type="entry name" value="ADAM_MEPRO"/>
    <property type="match status" value="1"/>
</dbReference>
<dbReference type="Pfam" id="PF05986">
    <property type="entry name" value="ADAMTS_spacer1"/>
    <property type="match status" value="1"/>
</dbReference>
<keyword evidence="19" id="KW-1015">Disulfide bond</keyword>
<dbReference type="PROSITE" id="PS50002">
    <property type="entry name" value="SH3"/>
    <property type="match status" value="1"/>
</dbReference>
<dbReference type="InterPro" id="IPR036072">
    <property type="entry name" value="MYSc_Myo1"/>
</dbReference>
<evidence type="ECO:0000256" key="9">
    <source>
        <dbReference type="ARBA" id="ARBA00022723"/>
    </source>
</evidence>
<dbReference type="Pfam" id="PF01562">
    <property type="entry name" value="Pep_M12B_propep"/>
    <property type="match status" value="1"/>
</dbReference>
<feature type="active site" evidence="24">
    <location>
        <position position="393"/>
    </location>
</feature>
<evidence type="ECO:0000256" key="19">
    <source>
        <dbReference type="ARBA" id="ARBA00023157"/>
    </source>
</evidence>
<feature type="region of interest" description="Disordered" evidence="26">
    <location>
        <begin position="1930"/>
        <end position="2060"/>
    </location>
</feature>
<dbReference type="InterPro" id="IPR002870">
    <property type="entry name" value="Peptidase_M12B_N"/>
</dbReference>
<dbReference type="Pfam" id="PF19030">
    <property type="entry name" value="TSP1_ADAMTS"/>
    <property type="match status" value="1"/>
</dbReference>
<comment type="cofactor">
    <cofactor evidence="1">
        <name>Zn(2+)</name>
        <dbReference type="ChEBI" id="CHEBI:29105"/>
    </cofactor>
</comment>
<comment type="caution">
    <text evidence="24">Lacks conserved residue(s) required for the propagation of feature annotation.</text>
</comment>
<dbReference type="Gene3D" id="2.30.30.40">
    <property type="entry name" value="SH3 Domains"/>
    <property type="match status" value="1"/>
</dbReference>
<feature type="domain" description="TH1" evidence="31">
    <location>
        <begin position="1745"/>
        <end position="1934"/>
    </location>
</feature>
<feature type="binding site" evidence="25">
    <location>
        <begin position="1127"/>
        <end position="1134"/>
    </location>
    <ligand>
        <name>ATP</name>
        <dbReference type="ChEBI" id="CHEBI:30616"/>
    </ligand>
</feature>
<keyword evidence="5" id="KW-0964">Secreted</keyword>
<dbReference type="CDD" id="cd11827">
    <property type="entry name" value="SH3_MyoIe_If_like"/>
    <property type="match status" value="1"/>
</dbReference>
<dbReference type="InterPro" id="IPR001452">
    <property type="entry name" value="SH3_domain"/>
</dbReference>
<dbReference type="InterPro" id="IPR010294">
    <property type="entry name" value="ADAMTS_spacer1"/>
</dbReference>
<dbReference type="PROSITE" id="PS50096">
    <property type="entry name" value="IQ"/>
    <property type="match status" value="1"/>
</dbReference>
<organism evidence="32 33">
    <name type="scientific">Microtus ochrogaster</name>
    <name type="common">Prairie vole</name>
    <dbReference type="NCBI Taxonomy" id="79684"/>
    <lineage>
        <taxon>Eukaryota</taxon>
        <taxon>Metazoa</taxon>
        <taxon>Chordata</taxon>
        <taxon>Craniata</taxon>
        <taxon>Vertebrata</taxon>
        <taxon>Euteleostomi</taxon>
        <taxon>Mammalia</taxon>
        <taxon>Eutheria</taxon>
        <taxon>Euarchontoglires</taxon>
        <taxon>Glires</taxon>
        <taxon>Rodentia</taxon>
        <taxon>Myomorpha</taxon>
        <taxon>Muroidea</taxon>
        <taxon>Cricetidae</taxon>
        <taxon>Arvicolinae</taxon>
        <taxon>Microtus</taxon>
    </lineage>
</organism>
<evidence type="ECO:0000313" key="33">
    <source>
        <dbReference type="RefSeq" id="XP_026634101.1"/>
    </source>
</evidence>
<evidence type="ECO:0000256" key="23">
    <source>
        <dbReference type="PROSITE-ProRule" id="PRU00192"/>
    </source>
</evidence>
<dbReference type="Gene3D" id="1.20.120.720">
    <property type="entry name" value="Myosin VI head, motor domain, U50 subdomain"/>
    <property type="match status" value="1"/>
</dbReference>
<dbReference type="Pfam" id="PF06017">
    <property type="entry name" value="Myosin_TH1"/>
    <property type="match status" value="1"/>
</dbReference>
<dbReference type="Gene3D" id="1.10.10.820">
    <property type="match status" value="1"/>
</dbReference>
<evidence type="ECO:0000256" key="16">
    <source>
        <dbReference type="ARBA" id="ARBA00022860"/>
    </source>
</evidence>
<dbReference type="Gene3D" id="3.40.850.10">
    <property type="entry name" value="Kinesin motor domain"/>
    <property type="match status" value="1"/>
</dbReference>
<dbReference type="PANTHER" id="PTHR13140">
    <property type="entry name" value="MYOSIN"/>
    <property type="match status" value="1"/>
</dbReference>
<dbReference type="Gene3D" id="3.40.390.10">
    <property type="entry name" value="Collagenase (Catalytic Domain)"/>
    <property type="match status" value="1"/>
</dbReference>
<evidence type="ECO:0000256" key="21">
    <source>
        <dbReference type="ARBA" id="ARBA00023180"/>
    </source>
</evidence>
<dbReference type="SMART" id="SM00242">
    <property type="entry name" value="MYSc"/>
    <property type="match status" value="1"/>
</dbReference>
<keyword evidence="8" id="KW-0645">Protease</keyword>
<evidence type="ECO:0000256" key="25">
    <source>
        <dbReference type="PROSITE-ProRule" id="PRU00782"/>
    </source>
</evidence>
<keyword evidence="22 25" id="KW-0009">Actin-binding</keyword>
<dbReference type="SUPFAM" id="SSF52540">
    <property type="entry name" value="P-loop containing nucleoside triphosphate hydrolases"/>
    <property type="match status" value="1"/>
</dbReference>
<proteinExistence type="inferred from homology"/>
<evidence type="ECO:0000256" key="26">
    <source>
        <dbReference type="SAM" id="MobiDB-lite"/>
    </source>
</evidence>
<dbReference type="Gene3D" id="3.40.1620.60">
    <property type="match status" value="1"/>
</dbReference>
<dbReference type="InterPro" id="IPR035507">
    <property type="entry name" value="Ie/If_SH3"/>
</dbReference>
<evidence type="ECO:0000259" key="30">
    <source>
        <dbReference type="PROSITE" id="PS51456"/>
    </source>
</evidence>
<dbReference type="GeneID" id="101980514"/>
<dbReference type="PROSITE" id="PS51456">
    <property type="entry name" value="MYOSIN_MOTOR"/>
    <property type="match status" value="1"/>
</dbReference>
<feature type="signal peptide" evidence="27">
    <location>
        <begin position="1"/>
        <end position="25"/>
    </location>
</feature>
<dbReference type="PRINTS" id="PR00193">
    <property type="entry name" value="MYOSINHEAVY"/>
</dbReference>
<keyword evidence="16" id="KW-0112">Calmodulin-binding</keyword>
<evidence type="ECO:0000256" key="11">
    <source>
        <dbReference type="ARBA" id="ARBA00022737"/>
    </source>
</evidence>
<evidence type="ECO:0000256" key="24">
    <source>
        <dbReference type="PROSITE-ProRule" id="PRU00276"/>
    </source>
</evidence>
<feature type="domain" description="SH3" evidence="28">
    <location>
        <begin position="2058"/>
        <end position="2115"/>
    </location>
</feature>
<dbReference type="InterPro" id="IPR001609">
    <property type="entry name" value="Myosin_head_motor_dom-like"/>
</dbReference>
<dbReference type="Gene3D" id="2.20.100.10">
    <property type="entry name" value="Thrombospondin type-1 (TSP1) repeat"/>
    <property type="match status" value="2"/>
</dbReference>
<dbReference type="InterPro" id="IPR001590">
    <property type="entry name" value="Peptidase_M12B"/>
</dbReference>
<dbReference type="SMART" id="SM00326">
    <property type="entry name" value="SH3"/>
    <property type="match status" value="1"/>
</dbReference>
<keyword evidence="7" id="KW-0597">Phosphoprotein</keyword>
<keyword evidence="21" id="KW-0325">Glycoprotein</keyword>
<dbReference type="SMART" id="SM00209">
    <property type="entry name" value="TSP1"/>
    <property type="match status" value="2"/>
</dbReference>
<keyword evidence="12 25" id="KW-0547">Nucleotide-binding</keyword>
<dbReference type="InterPro" id="IPR036028">
    <property type="entry name" value="SH3-like_dom_sf"/>
</dbReference>
<evidence type="ECO:0000256" key="13">
    <source>
        <dbReference type="ARBA" id="ARBA00022801"/>
    </source>
</evidence>
<evidence type="ECO:0000256" key="7">
    <source>
        <dbReference type="ARBA" id="ARBA00022553"/>
    </source>
</evidence>
<dbReference type="Pfam" id="PF00090">
    <property type="entry name" value="TSP_1"/>
    <property type="match status" value="1"/>
</dbReference>
<dbReference type="Gene3D" id="1.20.58.530">
    <property type="match status" value="1"/>
</dbReference>
<keyword evidence="10 27" id="KW-0732">Signal</keyword>
<keyword evidence="20 25" id="KW-0505">Motor protein</keyword>
<dbReference type="SUPFAM" id="SSF82895">
    <property type="entry name" value="TSP-1 type 1 repeat"/>
    <property type="match status" value="2"/>
</dbReference>
<dbReference type="Proteomes" id="UP000694915">
    <property type="component" value="Unplaced"/>
</dbReference>
<feature type="domain" description="Myosin motor" evidence="30">
    <location>
        <begin position="1034"/>
        <end position="1707"/>
    </location>
</feature>
<keyword evidence="18 25" id="KW-0518">Myosin</keyword>
<evidence type="ECO:0000256" key="8">
    <source>
        <dbReference type="ARBA" id="ARBA00022670"/>
    </source>
</evidence>
<dbReference type="Gene3D" id="2.60.120.830">
    <property type="match status" value="1"/>
</dbReference>
<comment type="similarity">
    <text evidence="3 25">Belongs to the TRAFAC class myosin-kinesin ATPase superfamily. Myosin family.</text>
</comment>
<dbReference type="PANTHER" id="PTHR13140:SF663">
    <property type="entry name" value="UNCONVENTIONAL MYOSIN-IF"/>
    <property type="match status" value="1"/>
</dbReference>
<keyword evidence="15 25" id="KW-0067">ATP-binding</keyword>
<dbReference type="CDD" id="cd01378">
    <property type="entry name" value="MYSc_Myo1"/>
    <property type="match status" value="1"/>
</dbReference>
<sequence length="2115" mass="235242">MASACQILRWALALGLGLTFKVTQAFRSQDELLSSLESYEIAFPTRVDHNGAMLAFSPPAPRRQRRGTGATAESRLFYKVAAPSTHFLLNLTRSPRLLAGRVSVEYWTREGLAWQRAARAHCLYAGHLQGQAGSSHVAISTCGGLHGLIVAGEEEYLIEPLQGGPKGRRGPEESGPHVVYKRSSLRHPHLDTACGVRDEKPWKGRPWWLRTLKPPPARPLGNETERGQPGLKRSVSRERYVETLVVADKMMVAYHGRRDVEQYVLAIMNIVAKLFQDSSLGNIVNILVTRLILLTEDQPTLEITHHAGKSLDSFCKWQKSIMSHSGHGNAIPENGVANHDTAVLITRYDICIYKNKPCGTLGLAPVGGMCERERSCSINEDIGLATAFTIAHEIGHTFGMNHDGVGNGCGARGQDPAKLMAAHITMKTNPFVWSSCSRDYITSFLDSGLGLCLNNRPPRQDFVYPTVAPGQAYDADEQCRFQHGVKSRQCKYGEVCSELWCLSKSNRCITNSIPAAEGTLCQTHTIDKGWCYKRVCVPFGSRPEGVDGAWGPWTPWGDCSRSCGGGVSSSSRHCDSPRPTIGGKYCLGERRRHRSCNTDDCPPGSQDFREMQCSEFDSVPFRGKFYTWKTYRGGREFQGDLAPGLMGPCPPGGVKACSLTCLAEGFNFYTERAAAVVDGTPCRPDTVDICVSGECKHVGCDRVLGSDLREDKCRVCGGDGSACETIEGVFSPALPGSGYEDVVWIPKGSVHIFIQYLNLSLSHLALKGDQESLLLEGLPGTPQPHRLPLAGTTFHLRQGPDQAQSLEALGPINASLIVMVLAQAELPALHYRFNAPIARDALPPYSWHYAPWTKCSAQCAGGSQVQVVECRNQLDSSAVAPHYCSAYSKLPKRQRACNTEPCPPDAPRAVGLVSATEWSFVRVQISGPLCPLGTALPPPSHQPLCDATCAAALLPVGWPASGASAPHSVASASSSARCGAPATRVSRPESALKPCGHPPCSSVRPSVTAWCPLGMAQKGSKERFHWQSHNVKQSGVDDMVLLPQITEDAIVSNLRKRFMDDYIFTYIGSVLISVNPFKQMPYFTDREIDLYQGAAQYENPPHIYALTDNMYRNMLIDCENQCVIISGESGAGKTVAAKYIMGYISKVSGGGDKVQHVKDIILQSNPLLEAFGNAKTVRNNNSSRFGKYFEIQFSRGGEPDGGKISNFLLEKSRVVMQNENERNFHIYYQLLEGASQEQQQNLGLMTPDYYYYLNQSDTYKVEGTDDRSDFSETLNAMHVIGIPASVQQLVLQLVAGILHLGNISFCEEGNYARVESADLLAFPAYLLGIDSGRLQEKLTSRKMDSKWGGRSESIDVTLNVEQAAYTRDALAKGLYARLFDFLVEAINRAMQKPREEYSIGVLDIYGFEIFQKNGFEQFCINFVNEKLQQIFIELTLKAEQEEYVQEGIRWTPIEYFNNKVVCDLIENKLNPPGIMSVLDDVCATMHATGGGADQTLLQKLQAAVGTHEHFNSWSAGFVIHHYAGKVSYDVSGFCERNRDVLFSDLIELMQSSDQAFLRMLFPEKLDTDKKGRPSTAGSKIKKQANDLVSTLKKCTPHYIRCIKPNETKRPRDWEESRVKHQVEYLGLRENIRVRRAGFAYRRQFSKFLQRYAILTPETWPRWRGDERQGVQHLLRAVNMEPDQYQMGSTKVFVKNPESLFLLEEMRERKFDGFARTIQKAWRRHIAVRKYEEMREEASNILLNKKERRRNSINRNFVGDYLGLEERPELRQFLAKRERVDFADSVTKYDRRFKPIKRDLILTPKCVYVIGREKVKKGPEKGLVREVLKKKLEIQALRGVSLSTRQDDFFILQEEAADSFLESIFKTEFVSLLCKRFEEAARRPLPLTFSDTLQFRVKKEGWGGGSTRNVTFSRGIGDLAVLKAGGRALTVSIGDGLPKSTKPTRKGLAQGRPRRSAQAPTRAAPGPPRGMNRNGVPPSSRAGPLPVEITSGRSSQRPPRGPPSSTLGASRRPRARPPSEHNTEFLNVPDQGVAGMQRKRSTGQRPVPGVGRPKPQPRIHGPRCRALYQYIGQDVDELSFNVNEVIEILMEDPSGWWKGRLHGQEGLFPGNYVEKI</sequence>
<dbReference type="Pfam" id="PF00018">
    <property type="entry name" value="SH3_1"/>
    <property type="match status" value="1"/>
</dbReference>
<evidence type="ECO:0000256" key="17">
    <source>
        <dbReference type="ARBA" id="ARBA00023049"/>
    </source>
</evidence>
<keyword evidence="11" id="KW-0677">Repeat</keyword>
<evidence type="ECO:0000256" key="1">
    <source>
        <dbReference type="ARBA" id="ARBA00001947"/>
    </source>
</evidence>
<evidence type="ECO:0000256" key="20">
    <source>
        <dbReference type="ARBA" id="ARBA00023175"/>
    </source>
</evidence>
<evidence type="ECO:0000256" key="5">
    <source>
        <dbReference type="ARBA" id="ARBA00022525"/>
    </source>
</evidence>
<feature type="binding site" evidence="24">
    <location>
        <position position="396"/>
    </location>
    <ligand>
        <name>Zn(2+)</name>
        <dbReference type="ChEBI" id="CHEBI:29105"/>
        <note>catalytic</note>
    </ligand>
</feature>
<dbReference type="Pfam" id="PF17771">
    <property type="entry name" value="ADAMTS_CR_2"/>
    <property type="match status" value="1"/>
</dbReference>
<evidence type="ECO:0000256" key="4">
    <source>
        <dbReference type="ARBA" id="ARBA00022443"/>
    </source>
</evidence>
<dbReference type="Gene3D" id="1.20.5.4820">
    <property type="match status" value="1"/>
</dbReference>
<dbReference type="InterPro" id="IPR036961">
    <property type="entry name" value="Kinesin_motor_dom_sf"/>
</dbReference>
<gene>
    <name evidence="33" type="primary">LOC101980514</name>
</gene>
<dbReference type="RefSeq" id="XP_026634101.1">
    <property type="nucleotide sequence ID" value="XM_026778300.1"/>
</dbReference>
<keyword evidence="17" id="KW-0482">Metalloprotease</keyword>
<evidence type="ECO:0000256" key="3">
    <source>
        <dbReference type="ARBA" id="ARBA00008314"/>
    </source>
</evidence>
<evidence type="ECO:0000313" key="32">
    <source>
        <dbReference type="Proteomes" id="UP000694915"/>
    </source>
</evidence>
<evidence type="ECO:0000259" key="29">
    <source>
        <dbReference type="PROSITE" id="PS50215"/>
    </source>
</evidence>
<keyword evidence="14 24" id="KW-0862">Zinc</keyword>
<feature type="region of interest" description="Disordered" evidence="26">
    <location>
        <begin position="213"/>
        <end position="233"/>
    </location>
</feature>
<dbReference type="InterPro" id="IPR000884">
    <property type="entry name" value="TSP1_rpt"/>
</dbReference>
<feature type="binding site" evidence="24">
    <location>
        <position position="402"/>
    </location>
    <ligand>
        <name>Zn(2+)</name>
        <dbReference type="ChEBI" id="CHEBI:29105"/>
        <note>catalytic</note>
    </ligand>
</feature>
<evidence type="ECO:0000256" key="22">
    <source>
        <dbReference type="ARBA" id="ARBA00023203"/>
    </source>
</evidence>
<name>A0ABM1TWI9_MICOH</name>
<feature type="binding site" evidence="24">
    <location>
        <position position="392"/>
    </location>
    <ligand>
        <name>Zn(2+)</name>
        <dbReference type="ChEBI" id="CHEBI:29105"/>
        <note>catalytic</note>
    </ligand>
</feature>
<dbReference type="CDD" id="cd04273">
    <property type="entry name" value="ZnMc_ADAMTS_like"/>
    <property type="match status" value="1"/>
</dbReference>
<evidence type="ECO:0000259" key="31">
    <source>
        <dbReference type="PROSITE" id="PS51757"/>
    </source>
</evidence>
<dbReference type="InterPro" id="IPR027417">
    <property type="entry name" value="P-loop_NTPase"/>
</dbReference>
<keyword evidence="4 23" id="KW-0728">SH3 domain</keyword>
<dbReference type="InterPro" id="IPR045371">
    <property type="entry name" value="ADAMTS_CR_3"/>
</dbReference>
<evidence type="ECO:0000256" key="15">
    <source>
        <dbReference type="ARBA" id="ARBA00022840"/>
    </source>
</evidence>
<dbReference type="Pfam" id="PF19236">
    <property type="entry name" value="ADAMTS_CR_3"/>
    <property type="match status" value="1"/>
</dbReference>
<feature type="domain" description="Peptidase M12B" evidence="29">
    <location>
        <begin position="239"/>
        <end position="457"/>
    </location>
</feature>
<accession>A0ABM1TWI9</accession>
<dbReference type="InterPro" id="IPR036383">
    <property type="entry name" value="TSP1_rpt_sf"/>
</dbReference>
<evidence type="ECO:0000256" key="6">
    <source>
        <dbReference type="ARBA" id="ARBA00022530"/>
    </source>
</evidence>
<dbReference type="InterPro" id="IPR041645">
    <property type="entry name" value="ADAMTS_CR_2"/>
</dbReference>
<dbReference type="SUPFAM" id="SSF50044">
    <property type="entry name" value="SH3-domain"/>
    <property type="match status" value="1"/>
</dbReference>
<reference evidence="33" key="1">
    <citation type="submission" date="2025-08" db="UniProtKB">
        <authorList>
            <consortium name="RefSeq"/>
        </authorList>
    </citation>
    <scope>IDENTIFICATION</scope>
</reference>
<feature type="region of interest" description="Actin-binding" evidence="25">
    <location>
        <begin position="1584"/>
        <end position="1606"/>
    </location>
</feature>
<dbReference type="Pfam" id="PF00063">
    <property type="entry name" value="Myosin_head"/>
    <property type="match status" value="1"/>
</dbReference>
<feature type="chain" id="PRO_5046528978" evidence="27">
    <location>
        <begin position="26"/>
        <end position="2115"/>
    </location>
</feature>
<dbReference type="PROSITE" id="PS50092">
    <property type="entry name" value="TSP1"/>
    <property type="match status" value="2"/>
</dbReference>
<keyword evidence="13" id="KW-0378">Hydrolase</keyword>
<evidence type="ECO:0000256" key="14">
    <source>
        <dbReference type="ARBA" id="ARBA00022833"/>
    </source>
</evidence>
<dbReference type="PROSITE" id="PS51757">
    <property type="entry name" value="TH1"/>
    <property type="match status" value="1"/>
</dbReference>
<evidence type="ECO:0000256" key="18">
    <source>
        <dbReference type="ARBA" id="ARBA00023123"/>
    </source>
</evidence>
<keyword evidence="6" id="KW-0272">Extracellular matrix</keyword>
<dbReference type="SUPFAM" id="SSF55486">
    <property type="entry name" value="Metalloproteases ('zincins'), catalytic domain"/>
    <property type="match status" value="1"/>
</dbReference>
<dbReference type="Pfam" id="PF01421">
    <property type="entry name" value="Reprolysin"/>
    <property type="match status" value="1"/>
</dbReference>
<comment type="subcellular location">
    <subcellularLocation>
        <location evidence="2">Secreted</location>
        <location evidence="2">Extracellular space</location>
        <location evidence="2">Extracellular matrix</location>
    </subcellularLocation>
</comment>
<evidence type="ECO:0000256" key="27">
    <source>
        <dbReference type="SAM" id="SignalP"/>
    </source>
</evidence>
<evidence type="ECO:0000256" key="10">
    <source>
        <dbReference type="ARBA" id="ARBA00022729"/>
    </source>
</evidence>